<dbReference type="InterPro" id="IPR011332">
    <property type="entry name" value="Ribosomal_zn-bd"/>
</dbReference>
<evidence type="ECO:0000256" key="5">
    <source>
        <dbReference type="HAMAP-Rule" id="MF_00340"/>
    </source>
</evidence>
<evidence type="ECO:0000256" key="4">
    <source>
        <dbReference type="ARBA" id="ARBA00035178"/>
    </source>
</evidence>
<evidence type="ECO:0000313" key="6">
    <source>
        <dbReference type="EMBL" id="TCO82471.1"/>
    </source>
</evidence>
<dbReference type="RefSeq" id="WP_132093879.1">
    <property type="nucleotide sequence ID" value="NZ_JANKAQ010000005.1"/>
</dbReference>
<dbReference type="SUPFAM" id="SSF57829">
    <property type="entry name" value="Zn-binding ribosomal proteins"/>
    <property type="match status" value="1"/>
</dbReference>
<dbReference type="PANTHER" id="PTHR35534:SF1">
    <property type="entry name" value="LARGE RIBOSOMAL SUBUNIT PROTEIN BL32"/>
    <property type="match status" value="1"/>
</dbReference>
<evidence type="ECO:0000256" key="3">
    <source>
        <dbReference type="ARBA" id="ARBA00023274"/>
    </source>
</evidence>
<sequence length="59" mass="6716">MSICPKNKSSKARRDSRRANWKMSAPALVKCSHCGELMMPHRVCKACGYYDKKSIVEVQ</sequence>
<comment type="caution">
    <text evidence="6">The sequence shown here is derived from an EMBL/GenBank/DDBJ whole genome shotgun (WGS) entry which is preliminary data.</text>
</comment>
<keyword evidence="2 5" id="KW-0689">Ribosomal protein</keyword>
<dbReference type="EMBL" id="SLXA01000017">
    <property type="protein sequence ID" value="TCO82471.1"/>
    <property type="molecule type" value="Genomic_DNA"/>
</dbReference>
<dbReference type="OrthoDB" id="9812874at2"/>
<keyword evidence="3 5" id="KW-0687">Ribonucleoprotein</keyword>
<evidence type="ECO:0000256" key="2">
    <source>
        <dbReference type="ARBA" id="ARBA00022980"/>
    </source>
</evidence>
<gene>
    <name evidence="5" type="primary">rpmF</name>
    <name evidence="6" type="ORF">EV212_1171</name>
</gene>
<dbReference type="InterPro" id="IPR044957">
    <property type="entry name" value="Ribosomal_bL32_bact"/>
</dbReference>
<name>A0A4R2L7A6_9FIRM</name>
<dbReference type="HAMAP" id="MF_00340">
    <property type="entry name" value="Ribosomal_bL32"/>
    <property type="match status" value="1"/>
</dbReference>
<dbReference type="GO" id="GO:0006412">
    <property type="term" value="P:translation"/>
    <property type="evidence" value="ECO:0007669"/>
    <property type="project" value="UniProtKB-UniRule"/>
</dbReference>
<dbReference type="InterPro" id="IPR002677">
    <property type="entry name" value="Ribosomal_bL32"/>
</dbReference>
<accession>A0A4R2L7A6</accession>
<dbReference type="GO" id="GO:0003735">
    <property type="term" value="F:structural constituent of ribosome"/>
    <property type="evidence" value="ECO:0007669"/>
    <property type="project" value="InterPro"/>
</dbReference>
<comment type="similarity">
    <text evidence="1 5">Belongs to the bacterial ribosomal protein bL32 family.</text>
</comment>
<organism evidence="6 7">
    <name type="scientific">Frisingicoccus caecimuris</name>
    <dbReference type="NCBI Taxonomy" id="1796636"/>
    <lineage>
        <taxon>Bacteria</taxon>
        <taxon>Bacillati</taxon>
        <taxon>Bacillota</taxon>
        <taxon>Clostridia</taxon>
        <taxon>Lachnospirales</taxon>
        <taxon>Lachnospiraceae</taxon>
        <taxon>Frisingicoccus</taxon>
    </lineage>
</organism>
<evidence type="ECO:0000256" key="1">
    <source>
        <dbReference type="ARBA" id="ARBA00008560"/>
    </source>
</evidence>
<dbReference type="Pfam" id="PF01783">
    <property type="entry name" value="Ribosomal_L32p"/>
    <property type="match status" value="1"/>
</dbReference>
<dbReference type="AlphaFoldDB" id="A0A4R2L7A6"/>
<dbReference type="NCBIfam" id="TIGR01031">
    <property type="entry name" value="rpmF_bact"/>
    <property type="match status" value="1"/>
</dbReference>
<dbReference type="GO" id="GO:0015934">
    <property type="term" value="C:large ribosomal subunit"/>
    <property type="evidence" value="ECO:0007669"/>
    <property type="project" value="InterPro"/>
</dbReference>
<dbReference type="PANTHER" id="PTHR35534">
    <property type="entry name" value="50S RIBOSOMAL PROTEIN L32"/>
    <property type="match status" value="1"/>
</dbReference>
<proteinExistence type="inferred from homology"/>
<reference evidence="6 7" key="1">
    <citation type="submission" date="2019-03" db="EMBL/GenBank/DDBJ databases">
        <title>Genomic Encyclopedia of Type Strains, Phase IV (KMG-IV): sequencing the most valuable type-strain genomes for metagenomic binning, comparative biology and taxonomic classification.</title>
        <authorList>
            <person name="Goeker M."/>
        </authorList>
    </citation>
    <scope>NUCLEOTIDE SEQUENCE [LARGE SCALE GENOMIC DNA]</scope>
    <source>
        <strain evidence="6 7">DSM 28559</strain>
    </source>
</reference>
<keyword evidence="7" id="KW-1185">Reference proteome</keyword>
<evidence type="ECO:0000313" key="7">
    <source>
        <dbReference type="Proteomes" id="UP000295711"/>
    </source>
</evidence>
<protein>
    <recommendedName>
        <fullName evidence="4 5">Large ribosomal subunit protein bL32</fullName>
    </recommendedName>
</protein>
<dbReference type="Proteomes" id="UP000295711">
    <property type="component" value="Unassembled WGS sequence"/>
</dbReference>